<dbReference type="AlphaFoldDB" id="A0A6C0AVV7"/>
<dbReference type="EMBL" id="MN738760">
    <property type="protein sequence ID" value="QHS83593.1"/>
    <property type="molecule type" value="Genomic_DNA"/>
</dbReference>
<organism evidence="2">
    <name type="scientific">viral metagenome</name>
    <dbReference type="NCBI Taxonomy" id="1070528"/>
    <lineage>
        <taxon>unclassified sequences</taxon>
        <taxon>metagenomes</taxon>
        <taxon>organismal metagenomes</taxon>
    </lineage>
</organism>
<name>A0A6C0AVV7_9ZZZZ</name>
<proteinExistence type="predicted"/>
<dbReference type="InterPro" id="IPR013783">
    <property type="entry name" value="Ig-like_fold"/>
</dbReference>
<feature type="domain" description="Pesticidal crystal protein Cry22Aa Ig-like" evidence="1">
    <location>
        <begin position="490"/>
        <end position="559"/>
    </location>
</feature>
<accession>A0A6C0AVV7</accession>
<evidence type="ECO:0000259" key="1">
    <source>
        <dbReference type="Pfam" id="PF16403"/>
    </source>
</evidence>
<evidence type="ECO:0000313" key="2">
    <source>
        <dbReference type="EMBL" id="QHS83593.1"/>
    </source>
</evidence>
<dbReference type="Gene3D" id="2.60.40.10">
    <property type="entry name" value="Immunoglobulins"/>
    <property type="match status" value="2"/>
</dbReference>
<protein>
    <recommendedName>
        <fullName evidence="1">Pesticidal crystal protein Cry22Aa Ig-like domain-containing protein</fullName>
    </recommendedName>
</protein>
<dbReference type="Pfam" id="PF16403">
    <property type="entry name" value="Bact_surface_Ig-like"/>
    <property type="match status" value="2"/>
</dbReference>
<dbReference type="InterPro" id="IPR032179">
    <property type="entry name" value="Cry22Aa_Ig-like"/>
</dbReference>
<feature type="domain" description="Pesticidal crystal protein Cry22Aa Ig-like" evidence="1">
    <location>
        <begin position="408"/>
        <end position="482"/>
    </location>
</feature>
<sequence>MTANCGSYNTENACVGRWQDGRHTGGKGPLKCRWSSSSEKCKTDQSCSEAQAVAAQAAAAAAAQAAAAAKQSAKYEQCKMDLSKQSEYPKWTYQGVERDCPNYQTPVPACIITQASPQYDKNNTRLEINNVAENNIDEQDSNGYLHDQKKCTYLGCTNPDASNYADIGPENGTVQNVDGHCIIEATPITTPTPTPTPTPTTNYEECDPSFNEITQCNQNDNNKTACEGTYENTNSGFGTYCVFTPDQSVNNLSGKTQAEINSGKTGYKTGVGCYRANSGGTAQTGLRAYHIGAAGPANNDGKQILNLSHNQILEKCKAVAQGTYGKTGYSGITVTSTGPYFTRGCDIFHKQDKLLETIPRDGKSCYVNPDYIIKGDNTSTNTNGTCEPSGPLCQIPQETIIQRDEPTITLLGENPIKLFIGTQFIDPGATSQQFVNGESIDLTTSIKVEGSVNTWVASDYTLKYSVTDQDGQYVEKIRDIEVMAKNAPILTLNGDKNMEMMMNQKFTDPRATATHNGKDITNDIKIEGKVDMKTPNYYTITYSVTADMITTKKYRTIKVVDELRDQCKEKVYRNKSCEEMNKDMCGNNSVSAVYYGTPYHCSWNNNKCQKSLECGTRDEPINEEAWLQRLGHRYNQ</sequence>
<reference evidence="2" key="1">
    <citation type="journal article" date="2020" name="Nature">
        <title>Giant virus diversity and host interactions through global metagenomics.</title>
        <authorList>
            <person name="Schulz F."/>
            <person name="Roux S."/>
            <person name="Paez-Espino D."/>
            <person name="Jungbluth S."/>
            <person name="Walsh D.A."/>
            <person name="Denef V.J."/>
            <person name="McMahon K.D."/>
            <person name="Konstantinidis K.T."/>
            <person name="Eloe-Fadrosh E.A."/>
            <person name="Kyrpides N.C."/>
            <person name="Woyke T."/>
        </authorList>
    </citation>
    <scope>NUCLEOTIDE SEQUENCE</scope>
    <source>
        <strain evidence="2">GVMAG-S-ERX555961-36</strain>
    </source>
</reference>